<accession>A0ABU9N5K4</accession>
<dbReference type="RefSeq" id="WP_342694467.1">
    <property type="nucleotide sequence ID" value="NZ_JBCGDO010000001.1"/>
</dbReference>
<sequence length="124" mass="13896">MTQLRKVKYKLENSKTSKVGFFHIFKKNIAENGSEIILGIIEDEKTGNLFEIQIANFSFTKEVVKNVIPNSISKNASTVNESSDFIFEDDNDDLPFNVSDDLKTVTDKNGGIVFDGNTNDEIVI</sequence>
<proteinExistence type="predicted"/>
<comment type="caution">
    <text evidence="1">The sequence shown here is derived from an EMBL/GenBank/DDBJ whole genome shotgun (WGS) entry which is preliminary data.</text>
</comment>
<keyword evidence="2" id="KW-1185">Reference proteome</keyword>
<evidence type="ECO:0000313" key="1">
    <source>
        <dbReference type="EMBL" id="MEM0541233.1"/>
    </source>
</evidence>
<protein>
    <submittedName>
        <fullName evidence="1">Uncharacterized protein</fullName>
    </submittedName>
</protein>
<organism evidence="1 2">
    <name type="scientific">Flavobacterium aureirubrum</name>
    <dbReference type="NCBI Taxonomy" id="3133147"/>
    <lineage>
        <taxon>Bacteria</taxon>
        <taxon>Pseudomonadati</taxon>
        <taxon>Bacteroidota</taxon>
        <taxon>Flavobacteriia</taxon>
        <taxon>Flavobacteriales</taxon>
        <taxon>Flavobacteriaceae</taxon>
        <taxon>Flavobacterium</taxon>
    </lineage>
</organism>
<gene>
    <name evidence="1" type="ORF">WFZ85_01270</name>
</gene>
<dbReference type="Proteomes" id="UP001460072">
    <property type="component" value="Unassembled WGS sequence"/>
</dbReference>
<evidence type="ECO:0000313" key="2">
    <source>
        <dbReference type="Proteomes" id="UP001460072"/>
    </source>
</evidence>
<reference evidence="1 2" key="1">
    <citation type="submission" date="2024-03" db="EMBL/GenBank/DDBJ databases">
        <title>Two novel species of the genus Flavobacterium exhibiting potentially degradation of complex polysaccharides.</title>
        <authorList>
            <person name="Lian X."/>
        </authorList>
    </citation>
    <scope>NUCLEOTIDE SEQUENCE [LARGE SCALE GENOMIC DNA]</scope>
    <source>
        <strain evidence="2">j3</strain>
    </source>
</reference>
<dbReference type="EMBL" id="JBCGDO010000001">
    <property type="protein sequence ID" value="MEM0541233.1"/>
    <property type="molecule type" value="Genomic_DNA"/>
</dbReference>
<name>A0ABU9N5K4_9FLAO</name>